<feature type="transmembrane region" description="Helical" evidence="1">
    <location>
        <begin position="47"/>
        <end position="72"/>
    </location>
</feature>
<proteinExistence type="predicted"/>
<evidence type="ECO:0000313" key="3">
    <source>
        <dbReference type="EMBL" id="MCS5479276.1"/>
    </source>
</evidence>
<name>A0ABT2FVU0_9CORY</name>
<reference evidence="3 4" key="1">
    <citation type="submission" date="2022-08" db="EMBL/GenBank/DDBJ databases">
        <title>YIM 101645 draft genome.</title>
        <authorList>
            <person name="Chen X."/>
        </authorList>
    </citation>
    <scope>NUCLEOTIDE SEQUENCE [LARGE SCALE GENOMIC DNA]</scope>
    <source>
        <strain evidence="3 4">YIM 101645</strain>
    </source>
</reference>
<feature type="domain" description="DUF1648" evidence="2">
    <location>
        <begin position="16"/>
        <end position="61"/>
    </location>
</feature>
<evidence type="ECO:0000256" key="1">
    <source>
        <dbReference type="SAM" id="Phobius"/>
    </source>
</evidence>
<sequence length="310" mass="32454">MNRYLLTTTGIPALALLAAVTWSLTILGDLPDPVASHFAADGTADGFSSPLVLILGLAALGVFLLALFAVIARSGFTSGISARFMAGIGSGSVLLLAVLLVLMLDAQRGLADATAATLGGTLPLAFGVAAAGGLLVALLTRPVVTEAPEFESTEIPLSDTSRAVWFGSARISGWILVIFVAGAVVILMTAVHMLLDAQWLLAAVLFVSFLPLVLLTGVHMRVDAQGIHWRLLAGFPRRTIPYSAVTGVSVVDMRPGDWGGWGWRIGPHGQALFFRSGEGLRIERARGSAFHISVDDASRGAALIRAYLDS</sequence>
<keyword evidence="4" id="KW-1185">Reference proteome</keyword>
<comment type="caution">
    <text evidence="3">The sequence shown here is derived from an EMBL/GenBank/DDBJ whole genome shotgun (WGS) entry which is preliminary data.</text>
</comment>
<feature type="transmembrane region" description="Helical" evidence="1">
    <location>
        <begin position="199"/>
        <end position="220"/>
    </location>
</feature>
<feature type="transmembrane region" description="Helical" evidence="1">
    <location>
        <begin position="84"/>
        <end position="104"/>
    </location>
</feature>
<feature type="transmembrane region" description="Helical" evidence="1">
    <location>
        <begin position="171"/>
        <end position="193"/>
    </location>
</feature>
<dbReference type="RefSeq" id="WP_259427324.1">
    <property type="nucleotide sequence ID" value="NZ_JANWTC010000003.1"/>
</dbReference>
<keyword evidence="1" id="KW-0812">Transmembrane</keyword>
<accession>A0ABT2FVU0</accession>
<keyword evidence="1" id="KW-0472">Membrane</keyword>
<dbReference type="EMBL" id="JANWTC010000003">
    <property type="protein sequence ID" value="MCS5479276.1"/>
    <property type="molecule type" value="Genomic_DNA"/>
</dbReference>
<dbReference type="Pfam" id="PF07853">
    <property type="entry name" value="DUF1648"/>
    <property type="match status" value="1"/>
</dbReference>
<organism evidence="3 4">
    <name type="scientific">Corynebacterium lemuris</name>
    <dbReference type="NCBI Taxonomy" id="1859292"/>
    <lineage>
        <taxon>Bacteria</taxon>
        <taxon>Bacillati</taxon>
        <taxon>Actinomycetota</taxon>
        <taxon>Actinomycetes</taxon>
        <taxon>Mycobacteriales</taxon>
        <taxon>Corynebacteriaceae</taxon>
        <taxon>Corynebacterium</taxon>
    </lineage>
</organism>
<feature type="transmembrane region" description="Helical" evidence="1">
    <location>
        <begin position="116"/>
        <end position="139"/>
    </location>
</feature>
<gene>
    <name evidence="3" type="ORF">NYP18_06360</name>
</gene>
<evidence type="ECO:0000313" key="4">
    <source>
        <dbReference type="Proteomes" id="UP001205965"/>
    </source>
</evidence>
<evidence type="ECO:0000259" key="2">
    <source>
        <dbReference type="Pfam" id="PF07853"/>
    </source>
</evidence>
<protein>
    <submittedName>
        <fullName evidence="3">DUF1648 domain-containing protein</fullName>
    </submittedName>
</protein>
<dbReference type="Proteomes" id="UP001205965">
    <property type="component" value="Unassembled WGS sequence"/>
</dbReference>
<keyword evidence="1" id="KW-1133">Transmembrane helix</keyword>
<dbReference type="InterPro" id="IPR012867">
    <property type="entry name" value="DUF1648"/>
</dbReference>